<dbReference type="InterPro" id="IPR005180">
    <property type="entry name" value="DUF302"/>
</dbReference>
<reference evidence="2" key="1">
    <citation type="submission" date="2018-06" db="EMBL/GenBank/DDBJ databases">
        <authorList>
            <person name="Zhirakovskaya E."/>
        </authorList>
    </citation>
    <scope>NUCLEOTIDE SEQUENCE</scope>
</reference>
<evidence type="ECO:0000259" key="1">
    <source>
        <dbReference type="Pfam" id="PF03625"/>
    </source>
</evidence>
<organism evidence="2">
    <name type="scientific">hydrothermal vent metagenome</name>
    <dbReference type="NCBI Taxonomy" id="652676"/>
    <lineage>
        <taxon>unclassified sequences</taxon>
        <taxon>metagenomes</taxon>
        <taxon>ecological metagenomes</taxon>
    </lineage>
</organism>
<dbReference type="CDD" id="cd14797">
    <property type="entry name" value="DUF302"/>
    <property type="match status" value="1"/>
</dbReference>
<dbReference type="SUPFAM" id="SSF103247">
    <property type="entry name" value="TT1751-like"/>
    <property type="match status" value="1"/>
</dbReference>
<feature type="domain" description="DUF302" evidence="1">
    <location>
        <begin position="56"/>
        <end position="117"/>
    </location>
</feature>
<protein>
    <recommendedName>
        <fullName evidence="1">DUF302 domain-containing protein</fullName>
    </recommendedName>
</protein>
<dbReference type="AlphaFoldDB" id="A0A3B0TJG8"/>
<dbReference type="PANTHER" id="PTHR38342:SF2">
    <property type="entry name" value="INNER MEMBRANE OR EXPORTED"/>
    <property type="match status" value="1"/>
</dbReference>
<dbReference type="Pfam" id="PF03625">
    <property type="entry name" value="DUF302"/>
    <property type="match status" value="1"/>
</dbReference>
<accession>A0A3B0TJG8</accession>
<dbReference type="EMBL" id="UOEM01000119">
    <property type="protein sequence ID" value="VAW18831.1"/>
    <property type="molecule type" value="Genomic_DNA"/>
</dbReference>
<sequence length="150" mass="15723">MVRTLYVLLFATLIFNSAQAGPDNMIIKTSPHSVAVTAANFVAAVKGAGATVFAVVDHAKGAKSVDMDLAPATVVIFGNPKLGTPPMQVNPLVGLDLPLKVLIWDKDGTTMIGYLDPQALKARYDIQGADKTFQTMAGALKKLTDKAAGP</sequence>
<evidence type="ECO:0000313" key="2">
    <source>
        <dbReference type="EMBL" id="VAW18831.1"/>
    </source>
</evidence>
<dbReference type="PANTHER" id="PTHR38342">
    <property type="entry name" value="SLR5037 PROTEIN"/>
    <property type="match status" value="1"/>
</dbReference>
<gene>
    <name evidence="2" type="ORF">MNBD_ALPHA09-1266</name>
</gene>
<dbReference type="Gene3D" id="3.30.310.70">
    <property type="entry name" value="TT1751-like domain"/>
    <property type="match status" value="1"/>
</dbReference>
<proteinExistence type="predicted"/>
<name>A0A3B0TJG8_9ZZZZ</name>
<dbReference type="InterPro" id="IPR035923">
    <property type="entry name" value="TT1751-like_sf"/>
</dbReference>